<dbReference type="GO" id="GO:0030247">
    <property type="term" value="F:polysaccharide binding"/>
    <property type="evidence" value="ECO:0007669"/>
    <property type="project" value="InterPro"/>
</dbReference>
<dbReference type="OrthoDB" id="346907at2759"/>
<organism evidence="24 25">
    <name type="scientific">Juglans regia</name>
    <name type="common">English walnut</name>
    <dbReference type="NCBI Taxonomy" id="51240"/>
    <lineage>
        <taxon>Eukaryota</taxon>
        <taxon>Viridiplantae</taxon>
        <taxon>Streptophyta</taxon>
        <taxon>Embryophyta</taxon>
        <taxon>Tracheophyta</taxon>
        <taxon>Spermatophyta</taxon>
        <taxon>Magnoliopsida</taxon>
        <taxon>eudicotyledons</taxon>
        <taxon>Gunneridae</taxon>
        <taxon>Pentapetalae</taxon>
        <taxon>rosids</taxon>
        <taxon>fabids</taxon>
        <taxon>Fagales</taxon>
        <taxon>Juglandaceae</taxon>
        <taxon>Juglans</taxon>
    </lineage>
</organism>
<dbReference type="InterPro" id="IPR025287">
    <property type="entry name" value="WAK_GUB"/>
</dbReference>
<evidence type="ECO:0000256" key="6">
    <source>
        <dbReference type="ARBA" id="ARBA00022692"/>
    </source>
</evidence>
<feature type="transmembrane region" description="Helical" evidence="21">
    <location>
        <begin position="416"/>
        <end position="439"/>
    </location>
</feature>
<dbReference type="InterPro" id="IPR001245">
    <property type="entry name" value="Ser-Thr/Tyr_kinase_cat_dom"/>
</dbReference>
<evidence type="ECO:0000256" key="1">
    <source>
        <dbReference type="ARBA" id="ARBA00004479"/>
    </source>
</evidence>
<dbReference type="SMR" id="A0A2I4F9P0"/>
<gene>
    <name evidence="25 26 27" type="primary">LOC108996799</name>
</gene>
<dbReference type="InterPro" id="IPR049883">
    <property type="entry name" value="NOTCH1_EGF-like"/>
</dbReference>
<dbReference type="GO" id="GO:0005886">
    <property type="term" value="C:plasma membrane"/>
    <property type="evidence" value="ECO:0000318"/>
    <property type="project" value="GO_Central"/>
</dbReference>
<dbReference type="SMART" id="SM00220">
    <property type="entry name" value="S_TKc"/>
    <property type="match status" value="1"/>
</dbReference>
<comment type="subcellular location">
    <subcellularLocation>
        <location evidence="1">Membrane</location>
        <topology evidence="1">Single-pass type I membrane protein</topology>
    </subcellularLocation>
</comment>
<keyword evidence="12 21" id="KW-1133">Transmembrane helix</keyword>
<evidence type="ECO:0000256" key="3">
    <source>
        <dbReference type="ARBA" id="ARBA00022536"/>
    </source>
</evidence>
<dbReference type="RefSeq" id="XP_035546436.1">
    <property type="nucleotide sequence ID" value="XM_035690543.1"/>
</dbReference>
<keyword evidence="15" id="KW-0325">Glycoprotein</keyword>
<dbReference type="Gene3D" id="1.10.510.10">
    <property type="entry name" value="Transferase(Phosphotransferase) domain 1"/>
    <property type="match status" value="1"/>
</dbReference>
<dbReference type="PROSITE" id="PS50007">
    <property type="entry name" value="PIPLC_X_DOMAIN"/>
    <property type="match status" value="1"/>
</dbReference>
<dbReference type="Gramene" id="Jr06_03050_p1">
    <property type="protein sequence ID" value="cds.Jr06_03050_p1"/>
    <property type="gene ID" value="Jr06_03050"/>
</dbReference>
<evidence type="ECO:0000256" key="12">
    <source>
        <dbReference type="ARBA" id="ARBA00022989"/>
    </source>
</evidence>
<dbReference type="Gene3D" id="3.30.200.20">
    <property type="entry name" value="Phosphorylase Kinase, domain 1"/>
    <property type="match status" value="1"/>
</dbReference>
<dbReference type="CDD" id="cd00054">
    <property type="entry name" value="EGF_CA"/>
    <property type="match status" value="1"/>
</dbReference>
<dbReference type="PANTHER" id="PTHR27005:SF283">
    <property type="entry name" value="OS02G0633066 PROTEIN"/>
    <property type="match status" value="1"/>
</dbReference>
<dbReference type="SMART" id="SM00179">
    <property type="entry name" value="EGF_CA"/>
    <property type="match status" value="1"/>
</dbReference>
<dbReference type="PROSITE" id="PS50011">
    <property type="entry name" value="PROTEIN_KINASE_DOM"/>
    <property type="match status" value="1"/>
</dbReference>
<dbReference type="Proteomes" id="UP000235220">
    <property type="component" value="Chromosome 6"/>
</dbReference>
<dbReference type="SUPFAM" id="SSF57196">
    <property type="entry name" value="EGF/Laminin"/>
    <property type="match status" value="1"/>
</dbReference>
<comment type="caution">
    <text evidence="19">Lacks conserved residue(s) required for the propagation of feature annotation.</text>
</comment>
<reference evidence="25 26" key="1">
    <citation type="submission" date="2025-04" db="UniProtKB">
        <authorList>
            <consortium name="RefSeq"/>
        </authorList>
    </citation>
    <scope>IDENTIFICATION</scope>
    <source>
        <tissue evidence="25 26">Leaves</tissue>
    </source>
</reference>
<dbReference type="GO" id="GO:0005524">
    <property type="term" value="F:ATP binding"/>
    <property type="evidence" value="ECO:0007669"/>
    <property type="project" value="UniProtKB-UniRule"/>
</dbReference>
<dbReference type="Pfam" id="PF07714">
    <property type="entry name" value="PK_Tyr_Ser-Thr"/>
    <property type="match status" value="1"/>
</dbReference>
<dbReference type="GeneID" id="108996799"/>
<dbReference type="Pfam" id="PF13947">
    <property type="entry name" value="GUB_WAK_bind"/>
    <property type="match status" value="1"/>
</dbReference>
<evidence type="ECO:0000256" key="18">
    <source>
        <dbReference type="ARBA" id="ARBA00058961"/>
    </source>
</evidence>
<dbReference type="PROSITE" id="PS01187">
    <property type="entry name" value="EGF_CA"/>
    <property type="match status" value="1"/>
</dbReference>
<dbReference type="InterPro" id="IPR000719">
    <property type="entry name" value="Prot_kinase_dom"/>
</dbReference>
<comment type="catalytic activity">
    <reaction evidence="17">
        <text>L-threonyl-[protein] + ATP = O-phospho-L-threonyl-[protein] + ADP + H(+)</text>
        <dbReference type="Rhea" id="RHEA:46608"/>
        <dbReference type="Rhea" id="RHEA-COMP:11060"/>
        <dbReference type="Rhea" id="RHEA-COMP:11605"/>
        <dbReference type="ChEBI" id="CHEBI:15378"/>
        <dbReference type="ChEBI" id="CHEBI:30013"/>
        <dbReference type="ChEBI" id="CHEBI:30616"/>
        <dbReference type="ChEBI" id="CHEBI:61977"/>
        <dbReference type="ChEBI" id="CHEBI:456216"/>
    </reaction>
</comment>
<dbReference type="InterPro" id="IPR000152">
    <property type="entry name" value="EGF-type_Asp/Asn_hydroxyl_site"/>
</dbReference>
<dbReference type="RefSeq" id="XP_035546435.1">
    <property type="nucleotide sequence ID" value="XM_035690542.1"/>
</dbReference>
<keyword evidence="3 19" id="KW-0245">EGF-like domain</keyword>
<dbReference type="PROSITE" id="PS50026">
    <property type="entry name" value="EGF_3"/>
    <property type="match status" value="1"/>
</dbReference>
<keyword evidence="9 20" id="KW-0547">Nucleotide-binding</keyword>
<dbReference type="Pfam" id="PF07645">
    <property type="entry name" value="EGF_CA"/>
    <property type="match status" value="1"/>
</dbReference>
<evidence type="ECO:0000256" key="8">
    <source>
        <dbReference type="ARBA" id="ARBA00022737"/>
    </source>
</evidence>
<feature type="domain" description="Protein kinase" evidence="22">
    <location>
        <begin position="492"/>
        <end position="772"/>
    </location>
</feature>
<evidence type="ECO:0000256" key="2">
    <source>
        <dbReference type="ARBA" id="ARBA00022527"/>
    </source>
</evidence>
<keyword evidence="4" id="KW-0597">Phosphoprotein</keyword>
<evidence type="ECO:0000313" key="25">
    <source>
        <dbReference type="RefSeq" id="XP_018828358.1"/>
    </source>
</evidence>
<keyword evidence="11 20" id="KW-0067">ATP-binding</keyword>
<protein>
    <submittedName>
        <fullName evidence="25 26">Wall-associated receptor kinase 2-like isoform X1</fullName>
    </submittedName>
</protein>
<keyword evidence="24" id="KW-1185">Reference proteome</keyword>
<evidence type="ECO:0000256" key="21">
    <source>
        <dbReference type="SAM" id="Phobius"/>
    </source>
</evidence>
<feature type="binding site" evidence="20">
    <location>
        <position position="521"/>
    </location>
    <ligand>
        <name>ATP</name>
        <dbReference type="ChEBI" id="CHEBI:30616"/>
    </ligand>
</feature>
<dbReference type="InterPro" id="IPR045274">
    <property type="entry name" value="WAK-like"/>
</dbReference>
<dbReference type="GO" id="GO:0004674">
    <property type="term" value="F:protein serine/threonine kinase activity"/>
    <property type="evidence" value="ECO:0007669"/>
    <property type="project" value="UniProtKB-KW"/>
</dbReference>
<evidence type="ECO:0000313" key="24">
    <source>
        <dbReference type="Proteomes" id="UP000235220"/>
    </source>
</evidence>
<dbReference type="InterPro" id="IPR001881">
    <property type="entry name" value="EGF-like_Ca-bd_dom"/>
</dbReference>
<evidence type="ECO:0000259" key="23">
    <source>
        <dbReference type="PROSITE" id="PS50026"/>
    </source>
</evidence>
<dbReference type="InterPro" id="IPR018097">
    <property type="entry name" value="EGF_Ca-bd_CS"/>
</dbReference>
<evidence type="ECO:0000313" key="27">
    <source>
        <dbReference type="RefSeq" id="XP_035546436.1"/>
    </source>
</evidence>
<dbReference type="InterPro" id="IPR017441">
    <property type="entry name" value="Protein_kinase_ATP_BS"/>
</dbReference>
<dbReference type="InterPro" id="IPR011009">
    <property type="entry name" value="Kinase-like_dom_sf"/>
</dbReference>
<dbReference type="RefSeq" id="XP_018828358.1">
    <property type="nucleotide sequence ID" value="XM_018972813.2"/>
</dbReference>
<dbReference type="GO" id="GO:0005509">
    <property type="term" value="F:calcium ion binding"/>
    <property type="evidence" value="ECO:0007669"/>
    <property type="project" value="InterPro"/>
</dbReference>
<evidence type="ECO:0000256" key="15">
    <source>
        <dbReference type="ARBA" id="ARBA00023180"/>
    </source>
</evidence>
<keyword evidence="7" id="KW-0732">Signal</keyword>
<evidence type="ECO:0000256" key="5">
    <source>
        <dbReference type="ARBA" id="ARBA00022679"/>
    </source>
</evidence>
<dbReference type="GO" id="GO:0007166">
    <property type="term" value="P:cell surface receptor signaling pathway"/>
    <property type="evidence" value="ECO:0000318"/>
    <property type="project" value="GO_Central"/>
</dbReference>
<dbReference type="SMART" id="SM00181">
    <property type="entry name" value="EGF"/>
    <property type="match status" value="2"/>
</dbReference>
<dbReference type="InterPro" id="IPR000742">
    <property type="entry name" value="EGF"/>
</dbReference>
<keyword evidence="14" id="KW-1015">Disulfide bond</keyword>
<proteinExistence type="predicted"/>
<evidence type="ECO:0000256" key="16">
    <source>
        <dbReference type="ARBA" id="ARBA00047558"/>
    </source>
</evidence>
<dbReference type="SUPFAM" id="SSF56112">
    <property type="entry name" value="Protein kinase-like (PK-like)"/>
    <property type="match status" value="1"/>
</dbReference>
<evidence type="ECO:0000256" key="13">
    <source>
        <dbReference type="ARBA" id="ARBA00023136"/>
    </source>
</evidence>
<evidence type="ECO:0000256" key="4">
    <source>
        <dbReference type="ARBA" id="ARBA00022553"/>
    </source>
</evidence>
<dbReference type="FunFam" id="3.30.200.20:FF:000043">
    <property type="entry name" value="Wall-associated receptor kinase 2"/>
    <property type="match status" value="1"/>
</dbReference>
<keyword evidence="5" id="KW-0808">Transferase</keyword>
<evidence type="ECO:0000256" key="9">
    <source>
        <dbReference type="ARBA" id="ARBA00022741"/>
    </source>
</evidence>
<evidence type="ECO:0000256" key="19">
    <source>
        <dbReference type="PROSITE-ProRule" id="PRU00076"/>
    </source>
</evidence>
<dbReference type="PANTHER" id="PTHR27005">
    <property type="entry name" value="WALL-ASSOCIATED RECEPTOR KINASE-LIKE 21"/>
    <property type="match status" value="1"/>
</dbReference>
<comment type="catalytic activity">
    <reaction evidence="16">
        <text>L-seryl-[protein] + ATP = O-phospho-L-seryl-[protein] + ADP + H(+)</text>
        <dbReference type="Rhea" id="RHEA:17989"/>
        <dbReference type="Rhea" id="RHEA-COMP:9863"/>
        <dbReference type="Rhea" id="RHEA-COMP:11604"/>
        <dbReference type="ChEBI" id="CHEBI:15378"/>
        <dbReference type="ChEBI" id="CHEBI:29999"/>
        <dbReference type="ChEBI" id="CHEBI:30616"/>
        <dbReference type="ChEBI" id="CHEBI:83421"/>
        <dbReference type="ChEBI" id="CHEBI:456216"/>
    </reaction>
</comment>
<evidence type="ECO:0000256" key="14">
    <source>
        <dbReference type="ARBA" id="ARBA00023157"/>
    </source>
</evidence>
<feature type="transmembrane region" description="Helical" evidence="21">
    <location>
        <begin position="59"/>
        <end position="79"/>
    </location>
</feature>
<dbReference type="KEGG" id="jre:108996799"/>
<dbReference type="CDD" id="cd14066">
    <property type="entry name" value="STKc_IRAK"/>
    <property type="match status" value="1"/>
</dbReference>
<dbReference type="FunFam" id="2.10.25.10:FF:000038">
    <property type="entry name" value="Fibrillin 2"/>
    <property type="match status" value="1"/>
</dbReference>
<dbReference type="AlphaFoldDB" id="A0A2I4F9P0"/>
<keyword evidence="2" id="KW-0723">Serine/threonine-protein kinase</keyword>
<dbReference type="InterPro" id="IPR008271">
    <property type="entry name" value="Ser/Thr_kinase_AS"/>
</dbReference>
<evidence type="ECO:0000256" key="11">
    <source>
        <dbReference type="ARBA" id="ARBA00022840"/>
    </source>
</evidence>
<dbReference type="PROSITE" id="PS00107">
    <property type="entry name" value="PROTEIN_KINASE_ATP"/>
    <property type="match status" value="1"/>
</dbReference>
<feature type="domain" description="EGF-like" evidence="23">
    <location>
        <begin position="363"/>
        <end position="398"/>
    </location>
</feature>
<comment type="function">
    <text evidence="18">Serine/threonine-protein kinase that may function as a signaling receptor of extracellular matrix component. Binding to pectin may have significance in the control of cell expansion, morphogenesis and development.</text>
</comment>
<keyword evidence="8" id="KW-0677">Repeat</keyword>
<keyword evidence="6 21" id="KW-0812">Transmembrane</keyword>
<evidence type="ECO:0000259" key="22">
    <source>
        <dbReference type="PROSITE" id="PS50011"/>
    </source>
</evidence>
<evidence type="ECO:0000256" key="7">
    <source>
        <dbReference type="ARBA" id="ARBA00022729"/>
    </source>
</evidence>
<evidence type="ECO:0000313" key="26">
    <source>
        <dbReference type="RefSeq" id="XP_035546435.1"/>
    </source>
</evidence>
<dbReference type="PROSITE" id="PS00010">
    <property type="entry name" value="ASX_HYDROXYL"/>
    <property type="match status" value="1"/>
</dbReference>
<dbReference type="FunFam" id="1.10.510.10:FF:000084">
    <property type="entry name" value="Wall-associated receptor kinase 2"/>
    <property type="match status" value="1"/>
</dbReference>
<name>A0A2I4F9P0_JUGRE</name>
<keyword evidence="10" id="KW-0418">Kinase</keyword>
<accession>A0A2I4F9P0</accession>
<dbReference type="Gene3D" id="2.10.25.10">
    <property type="entry name" value="Laminin"/>
    <property type="match status" value="2"/>
</dbReference>
<keyword evidence="13 21" id="KW-0472">Membrane</keyword>
<evidence type="ECO:0000256" key="17">
    <source>
        <dbReference type="ARBA" id="ARBA00047951"/>
    </source>
</evidence>
<dbReference type="PROSITE" id="PS00108">
    <property type="entry name" value="PROTEIN_KINASE_ST"/>
    <property type="match status" value="1"/>
</dbReference>
<evidence type="ECO:0000256" key="20">
    <source>
        <dbReference type="PROSITE-ProRule" id="PRU10141"/>
    </source>
</evidence>
<sequence length="827" mass="91688">MEMTSCSAVVALSFSTACSSGQTYKSLCITLVYKRTISYFGSTDQNTKRSAMALHVKLLQQQLVLLLLIIGVQLVLAASHPNYNPSCNRTCGSVNIPYPFGTGEGCYLDPSFLIICNHSFKPPKPFLGVDNIDVLNIALDHGELRVSNLAVRRCDYWPVYDNQPSFRRFSALLNLLTFRISHTKNSIFAVGCNHFAYITDSKGYGNEYKYIAGCISFCDNGTSNLVDGSCSGLGCCHSDIPKGEANYNLTLISLYSALTRLTQSCGLGFIGETKAYNFSTLDFENLSNSTAVTVQYSVPLVLDWAIGTKTCKDAEKNMTSYLCNATYSQCFNSSNGPGYICKCYPGYKGNPYLPDGQDDSCQDINECKDRHNSCSDTATCTNTNGSYTCTCPRGYEGNGKMPPGTGCRRKLGQSKIIIIALGVCLISLLILVVGSLWVYSVMQRRKLVELKQKFFQQNGGLILQQQLLSHKESVEPAKIFSAEQLEKATNNYDKSRVLGHGGFGTVYKGVLSDDRVVAIKKSNIVDQSQIEQFINEMVVLIKINHKNVVKLLGCCLETEVPLLVYEFITNGTLFDHIHNKNLSSSLSWEKRLKVALETAGALSYIHFETSMSIIHRDVKTTNILLDDNHTAKVSDFGASRLVPLDHTRLTTVVQGTLGYLDPEYFHTSQLTEKSDVYSFGVVIAELLTGEKALSMDRPESERNLAMYFVTAIKEDRLLQIIDDQILRESNIEEIKEVANIAKRCLKVRGEDRPSMKQVTKELEGLRLSEKYLLKKVDPNTQQTKHLPNAPTYSLGIDVDIGSSSMSTIVGDDSMRNQVVKPTAYDAR</sequence>
<evidence type="ECO:0000256" key="10">
    <source>
        <dbReference type="ARBA" id="ARBA00022777"/>
    </source>
</evidence>